<keyword evidence="7 9" id="KW-0811">Translocation</keyword>
<keyword evidence="2 9" id="KW-0813">Transport</keyword>
<dbReference type="NCBIfam" id="TIGR00964">
    <property type="entry name" value="secE_bact"/>
    <property type="match status" value="1"/>
</dbReference>
<evidence type="ECO:0000313" key="11">
    <source>
        <dbReference type="Proteomes" id="UP000708805"/>
    </source>
</evidence>
<dbReference type="GO" id="GO:0065002">
    <property type="term" value="P:intracellular protein transmembrane transport"/>
    <property type="evidence" value="ECO:0007669"/>
    <property type="project" value="UniProtKB-UniRule"/>
</dbReference>
<evidence type="ECO:0000256" key="4">
    <source>
        <dbReference type="ARBA" id="ARBA00022692"/>
    </source>
</evidence>
<evidence type="ECO:0000256" key="1">
    <source>
        <dbReference type="ARBA" id="ARBA00004370"/>
    </source>
</evidence>
<dbReference type="HAMAP" id="MF_00422">
    <property type="entry name" value="SecE"/>
    <property type="match status" value="1"/>
</dbReference>
<name>A0A9X0ZV85_NEIEL</name>
<comment type="subcellular location">
    <subcellularLocation>
        <location evidence="1">Membrane</location>
    </subcellularLocation>
</comment>
<evidence type="ECO:0000256" key="9">
    <source>
        <dbReference type="HAMAP-Rule" id="MF_00422"/>
    </source>
</evidence>
<evidence type="ECO:0000313" key="10">
    <source>
        <dbReference type="EMBL" id="MBS9339547.1"/>
    </source>
</evidence>
<evidence type="ECO:0000256" key="2">
    <source>
        <dbReference type="ARBA" id="ARBA00022448"/>
    </source>
</evidence>
<dbReference type="GO" id="GO:0009306">
    <property type="term" value="P:protein secretion"/>
    <property type="evidence" value="ECO:0007669"/>
    <property type="project" value="UniProtKB-UniRule"/>
</dbReference>
<dbReference type="Gene3D" id="1.20.5.1030">
    <property type="entry name" value="Preprotein translocase secy subunit"/>
    <property type="match status" value="1"/>
</dbReference>
<keyword evidence="6 9" id="KW-1133">Transmembrane helix</keyword>
<accession>A0A9X0ZV85</accession>
<comment type="similarity">
    <text evidence="9">Belongs to the SecE/SEC61-gamma family.</text>
</comment>
<dbReference type="PANTHER" id="PTHR33910:SF1">
    <property type="entry name" value="PROTEIN TRANSLOCASE SUBUNIT SECE"/>
    <property type="match status" value="1"/>
</dbReference>
<comment type="subunit">
    <text evidence="9">Component of the Sec protein translocase complex. Heterotrimer consisting of SecY, SecE and SecG subunits. The heterotrimers can form oligomers, although 1 heterotrimer is thought to be able to translocate proteins. Interacts with the ribosome. Interacts with SecDF, and other proteins may be involved. Interacts with SecA.</text>
</comment>
<evidence type="ECO:0000256" key="5">
    <source>
        <dbReference type="ARBA" id="ARBA00022927"/>
    </source>
</evidence>
<organism evidence="10 11">
    <name type="scientific">Neisseria elongata subsp. nitroreducens</name>
    <dbReference type="NCBI Taxonomy" id="90367"/>
    <lineage>
        <taxon>Bacteria</taxon>
        <taxon>Pseudomonadati</taxon>
        <taxon>Pseudomonadota</taxon>
        <taxon>Betaproteobacteria</taxon>
        <taxon>Neisseriales</taxon>
        <taxon>Neisseriaceae</taxon>
        <taxon>Neisseria</taxon>
    </lineage>
</organism>
<feature type="transmembrane region" description="Helical" evidence="9">
    <location>
        <begin position="113"/>
        <end position="140"/>
    </location>
</feature>
<dbReference type="EMBL" id="JAGJWT010000001">
    <property type="protein sequence ID" value="MBS9339547.1"/>
    <property type="molecule type" value="Genomic_DNA"/>
</dbReference>
<gene>
    <name evidence="9 10" type="primary">secE</name>
    <name evidence="10" type="ORF">J8641_01665</name>
</gene>
<dbReference type="InterPro" id="IPR001901">
    <property type="entry name" value="Translocase_SecE/Sec61-g"/>
</dbReference>
<dbReference type="Proteomes" id="UP000708805">
    <property type="component" value="Unassembled WGS sequence"/>
</dbReference>
<sequence>MSEQKPENGFTSSKILNKELNDKVQNVKKSIVSTLFKIIIALAIIVFSIWFTNSKYLFGGSEILRTAILSTSVFVAGIVLIWGNFARLLIYFKNSVVELKKVVWPDKAYATKMTIFVLIFVTILTIFIYLADFLISWVLFDLLMKKG</sequence>
<evidence type="ECO:0000256" key="7">
    <source>
        <dbReference type="ARBA" id="ARBA00023010"/>
    </source>
</evidence>
<keyword evidence="4 9" id="KW-0812">Transmembrane</keyword>
<dbReference type="InterPro" id="IPR005807">
    <property type="entry name" value="SecE_bac"/>
</dbReference>
<dbReference type="Pfam" id="PF00584">
    <property type="entry name" value="SecE"/>
    <property type="match status" value="1"/>
</dbReference>
<feature type="transmembrane region" description="Helical" evidence="9">
    <location>
        <begin position="63"/>
        <end position="92"/>
    </location>
</feature>
<dbReference type="RefSeq" id="WP_214037166.1">
    <property type="nucleotide sequence ID" value="NZ_JAGJWT010000001.1"/>
</dbReference>
<protein>
    <recommendedName>
        <fullName evidence="9">Protein translocase subunit SecE</fullName>
    </recommendedName>
</protein>
<keyword evidence="3 9" id="KW-1003">Cell membrane</keyword>
<evidence type="ECO:0000256" key="8">
    <source>
        <dbReference type="ARBA" id="ARBA00023136"/>
    </source>
</evidence>
<comment type="caution">
    <text evidence="10">The sequence shown here is derived from an EMBL/GenBank/DDBJ whole genome shotgun (WGS) entry which is preliminary data.</text>
</comment>
<dbReference type="GO" id="GO:0008320">
    <property type="term" value="F:protein transmembrane transporter activity"/>
    <property type="evidence" value="ECO:0007669"/>
    <property type="project" value="UniProtKB-UniRule"/>
</dbReference>
<keyword evidence="8 9" id="KW-0472">Membrane</keyword>
<dbReference type="InterPro" id="IPR038379">
    <property type="entry name" value="SecE_sf"/>
</dbReference>
<dbReference type="GO" id="GO:0006605">
    <property type="term" value="P:protein targeting"/>
    <property type="evidence" value="ECO:0007669"/>
    <property type="project" value="UniProtKB-UniRule"/>
</dbReference>
<dbReference type="GO" id="GO:0005886">
    <property type="term" value="C:plasma membrane"/>
    <property type="evidence" value="ECO:0007669"/>
    <property type="project" value="UniProtKB-UniRule"/>
</dbReference>
<keyword evidence="5 9" id="KW-0653">Protein transport</keyword>
<feature type="transmembrane region" description="Helical" evidence="9">
    <location>
        <begin position="31"/>
        <end position="51"/>
    </location>
</feature>
<comment type="function">
    <text evidence="9">Essential subunit of the Sec protein translocation channel SecYEG. Clamps together the 2 halves of SecY. May contact the channel plug during translocation.</text>
</comment>
<comment type="caution">
    <text evidence="9">Lacks conserved residue(s) required for the propagation of feature annotation.</text>
</comment>
<dbReference type="GO" id="GO:0043952">
    <property type="term" value="P:protein transport by the Sec complex"/>
    <property type="evidence" value="ECO:0007669"/>
    <property type="project" value="UniProtKB-UniRule"/>
</dbReference>
<evidence type="ECO:0000256" key="6">
    <source>
        <dbReference type="ARBA" id="ARBA00022989"/>
    </source>
</evidence>
<reference evidence="10" key="1">
    <citation type="submission" date="2021-04" db="EMBL/GenBank/DDBJ databases">
        <title>Genomic characterization of endocarditis-associated Neisseria elongata subsp. nitroreducens.</title>
        <authorList>
            <person name="Schorner M."/>
            <person name="Passarelli-Araujo H."/>
            <person name="Scheffer M."/>
            <person name="Barazzetti F."/>
            <person name="Martins J."/>
            <person name="Machado H."/>
            <person name="Palmeiro J."/>
            <person name="Bazzo M."/>
        </authorList>
    </citation>
    <scope>NUCLEOTIDE SEQUENCE</scope>
    <source>
        <strain evidence="10">Nel_M001</strain>
    </source>
</reference>
<proteinExistence type="inferred from homology"/>
<dbReference type="AlphaFoldDB" id="A0A9X0ZV85"/>
<evidence type="ECO:0000256" key="3">
    <source>
        <dbReference type="ARBA" id="ARBA00022475"/>
    </source>
</evidence>
<dbReference type="PANTHER" id="PTHR33910">
    <property type="entry name" value="PROTEIN TRANSLOCASE SUBUNIT SECE"/>
    <property type="match status" value="1"/>
</dbReference>